<name>G9QJN3_9BACI</name>
<keyword evidence="3" id="KW-1185">Reference proteome</keyword>
<feature type="transmembrane region" description="Helical" evidence="1">
    <location>
        <begin position="152"/>
        <end position="172"/>
    </location>
</feature>
<evidence type="ECO:0000313" key="2">
    <source>
        <dbReference type="EMBL" id="EHL78631.1"/>
    </source>
</evidence>
<dbReference type="PATRIC" id="fig|665952.3.peg.1200"/>
<keyword evidence="1" id="KW-0812">Transmembrane</keyword>
<sequence>MIAWLIIASEILFWLFIFAGLFARYVLKWKRIGIILLFCTPLIDLFLLMATIIDLKNGETAHFVHALSAVYIGVSVAFGRRMIQWADEHFSYRFAGGSRPKKAPRFGKEHAEYERQGWYRHLLAWTIGNGLILFMVLLVNDFDKTKELLITATRWSVILIIDFLWSFSYTLWPRGAKR</sequence>
<comment type="caution">
    <text evidence="2">The sequence shown here is derived from an EMBL/GenBank/DDBJ whole genome shotgun (WGS) entry which is preliminary data.</text>
</comment>
<keyword evidence="1" id="KW-1133">Transmembrane helix</keyword>
<protein>
    <recommendedName>
        <fullName evidence="4">YmcC protein</fullName>
    </recommendedName>
</protein>
<feature type="transmembrane region" description="Helical" evidence="1">
    <location>
        <begin position="34"/>
        <end position="55"/>
    </location>
</feature>
<reference evidence="2 3" key="1">
    <citation type="submission" date="2011-09" db="EMBL/GenBank/DDBJ databases">
        <title>The Genome Sequence of Bacillus smithii 7_3_47FAA.</title>
        <authorList>
            <consortium name="The Broad Institute Genome Sequencing Platform"/>
            <person name="Earl A."/>
            <person name="Ward D."/>
            <person name="Feldgarden M."/>
            <person name="Gevers D."/>
            <person name="Daigneault M."/>
            <person name="Strauss J."/>
            <person name="Allen-Vercoe E."/>
            <person name="Young S.K."/>
            <person name="Zeng Q."/>
            <person name="Gargeya S."/>
            <person name="Fitzgerald M."/>
            <person name="Haas B."/>
            <person name="Abouelleil A."/>
            <person name="Alvarado L."/>
            <person name="Arachchi H.M."/>
            <person name="Berlin A."/>
            <person name="Brown A."/>
            <person name="Chapman S.B."/>
            <person name="Chen Z."/>
            <person name="Dunbar C."/>
            <person name="Freedman E."/>
            <person name="Gearin G."/>
            <person name="Goldberg J."/>
            <person name="Griggs A."/>
            <person name="Gujja S."/>
            <person name="Heiman D."/>
            <person name="Howarth C."/>
            <person name="Larson L."/>
            <person name="Lui A."/>
            <person name="MacDonald P.J.P."/>
            <person name="Montmayeur A."/>
            <person name="Murphy C."/>
            <person name="Neiman D."/>
            <person name="Pearson M."/>
            <person name="Priest M."/>
            <person name="Roberts A."/>
            <person name="Saif S."/>
            <person name="Shea T."/>
            <person name="Shenoy N."/>
            <person name="Sisk P."/>
            <person name="Stolte C."/>
            <person name="Sykes S."/>
            <person name="Wortman J."/>
            <person name="Nusbaum C."/>
            <person name="Birren B."/>
        </authorList>
    </citation>
    <scope>NUCLEOTIDE SEQUENCE [LARGE SCALE GENOMIC DNA]</scope>
    <source>
        <strain evidence="2 3">7_3_47FAA</strain>
    </source>
</reference>
<dbReference type="Proteomes" id="UP000011747">
    <property type="component" value="Unassembled WGS sequence"/>
</dbReference>
<dbReference type="EMBL" id="ACWF01000062">
    <property type="protein sequence ID" value="EHL78631.1"/>
    <property type="molecule type" value="Genomic_DNA"/>
</dbReference>
<gene>
    <name evidence="2" type="ORF">HMPREF1015_01916</name>
</gene>
<dbReference type="AlphaFoldDB" id="G9QJN3"/>
<accession>G9QJN3</accession>
<dbReference type="HOGENOM" id="CLU_117532_0_0_9"/>
<feature type="transmembrane region" description="Helical" evidence="1">
    <location>
        <begin position="61"/>
        <end position="79"/>
    </location>
</feature>
<feature type="transmembrane region" description="Helical" evidence="1">
    <location>
        <begin position="6"/>
        <end position="27"/>
    </location>
</feature>
<keyword evidence="1" id="KW-0472">Membrane</keyword>
<evidence type="ECO:0008006" key="4">
    <source>
        <dbReference type="Google" id="ProtNLM"/>
    </source>
</evidence>
<feature type="transmembrane region" description="Helical" evidence="1">
    <location>
        <begin position="122"/>
        <end position="140"/>
    </location>
</feature>
<dbReference type="RefSeq" id="WP_003353504.1">
    <property type="nucleotide sequence ID" value="NZ_JH414747.1"/>
</dbReference>
<evidence type="ECO:0000313" key="3">
    <source>
        <dbReference type="Proteomes" id="UP000011747"/>
    </source>
</evidence>
<organism evidence="2 3">
    <name type="scientific">Bacillus smithii 7_3_47FAA</name>
    <dbReference type="NCBI Taxonomy" id="665952"/>
    <lineage>
        <taxon>Bacteria</taxon>
        <taxon>Bacillati</taxon>
        <taxon>Bacillota</taxon>
        <taxon>Bacilli</taxon>
        <taxon>Bacillales</taxon>
        <taxon>Bacillaceae</taxon>
        <taxon>Bacillus</taxon>
    </lineage>
</organism>
<evidence type="ECO:0000256" key="1">
    <source>
        <dbReference type="SAM" id="Phobius"/>
    </source>
</evidence>
<proteinExistence type="predicted"/>